<feature type="transmembrane region" description="Helical" evidence="1">
    <location>
        <begin position="6"/>
        <end position="25"/>
    </location>
</feature>
<dbReference type="Pfam" id="PF26566">
    <property type="entry name" value="PH_40"/>
    <property type="match status" value="1"/>
</dbReference>
<accession>A0A4U6DA90</accession>
<evidence type="ECO:0000313" key="4">
    <source>
        <dbReference type="Proteomes" id="UP000304900"/>
    </source>
</evidence>
<evidence type="ECO:0000259" key="2">
    <source>
        <dbReference type="Pfam" id="PF26566"/>
    </source>
</evidence>
<dbReference type="OrthoDB" id="944635at2"/>
<proteinExistence type="predicted"/>
<dbReference type="AlphaFoldDB" id="A0A4U6DA90"/>
<sequence length="217" mass="25486">MDKNGSFLIFAFIFGIFGCAIWGLLKYTDDTVGKHSPLKISRSYQITAFQYFTKFENWAIYYCGLTGFYCLFRIPYTTSSSAYLHDWRTTTALILISLVMIAPFMVYLYLDLNYWQYTKNVRIAYHPDEKTIEINFPEKSYLIKEGDIKNIETISSGGRVRFGYSIYSLMNGDSFILTDRMPGTWAIQEYFKKIPFQWTEKRFPVIKYGSFVESKLM</sequence>
<comment type="caution">
    <text evidence="3">The sequence shown here is derived from an EMBL/GenBank/DDBJ whole genome shotgun (WGS) entry which is preliminary data.</text>
</comment>
<feature type="transmembrane region" description="Helical" evidence="1">
    <location>
        <begin position="59"/>
        <end position="78"/>
    </location>
</feature>
<keyword evidence="4" id="KW-1185">Reference proteome</keyword>
<organism evidence="3 4">
    <name type="scientific">Dyadobacter frigoris</name>
    <dbReference type="NCBI Taxonomy" id="2576211"/>
    <lineage>
        <taxon>Bacteria</taxon>
        <taxon>Pseudomonadati</taxon>
        <taxon>Bacteroidota</taxon>
        <taxon>Cytophagia</taxon>
        <taxon>Cytophagales</taxon>
        <taxon>Spirosomataceae</taxon>
        <taxon>Dyadobacter</taxon>
    </lineage>
</organism>
<name>A0A4U6DA90_9BACT</name>
<keyword evidence="1" id="KW-0472">Membrane</keyword>
<dbReference type="RefSeq" id="WP_137341035.1">
    <property type="nucleotide sequence ID" value="NZ_SZVO01000007.1"/>
</dbReference>
<keyword evidence="1" id="KW-0812">Transmembrane</keyword>
<gene>
    <name evidence="3" type="ORF">FDK13_16110</name>
</gene>
<feature type="domain" description="PH" evidence="2">
    <location>
        <begin position="74"/>
        <end position="178"/>
    </location>
</feature>
<dbReference type="InterPro" id="IPR058916">
    <property type="entry name" value="PH_40"/>
</dbReference>
<feature type="transmembrane region" description="Helical" evidence="1">
    <location>
        <begin position="90"/>
        <end position="110"/>
    </location>
</feature>
<dbReference type="EMBL" id="SZVO01000007">
    <property type="protein sequence ID" value="TKT91174.1"/>
    <property type="molecule type" value="Genomic_DNA"/>
</dbReference>
<evidence type="ECO:0000313" key="3">
    <source>
        <dbReference type="EMBL" id="TKT91174.1"/>
    </source>
</evidence>
<keyword evidence="1" id="KW-1133">Transmembrane helix</keyword>
<reference evidence="3 4" key="1">
    <citation type="submission" date="2019-05" db="EMBL/GenBank/DDBJ databases">
        <title>Dyadobacter AR-3-8 sp. nov., isolated from arctic soil.</title>
        <authorList>
            <person name="Chaudhary D.K."/>
        </authorList>
    </citation>
    <scope>NUCLEOTIDE SEQUENCE [LARGE SCALE GENOMIC DNA]</scope>
    <source>
        <strain evidence="3 4">AR-3-8</strain>
    </source>
</reference>
<protein>
    <recommendedName>
        <fullName evidence="2">PH domain-containing protein</fullName>
    </recommendedName>
</protein>
<evidence type="ECO:0000256" key="1">
    <source>
        <dbReference type="SAM" id="Phobius"/>
    </source>
</evidence>
<dbReference type="PROSITE" id="PS51257">
    <property type="entry name" value="PROKAR_LIPOPROTEIN"/>
    <property type="match status" value="1"/>
</dbReference>
<dbReference type="Proteomes" id="UP000304900">
    <property type="component" value="Unassembled WGS sequence"/>
</dbReference>